<organism evidence="1 2">
    <name type="scientific">Penicillium chrysogenum</name>
    <name type="common">Penicillium notatum</name>
    <dbReference type="NCBI Taxonomy" id="5076"/>
    <lineage>
        <taxon>Eukaryota</taxon>
        <taxon>Fungi</taxon>
        <taxon>Dikarya</taxon>
        <taxon>Ascomycota</taxon>
        <taxon>Pezizomycotina</taxon>
        <taxon>Eurotiomycetes</taxon>
        <taxon>Eurotiomycetidae</taxon>
        <taxon>Eurotiales</taxon>
        <taxon>Aspergillaceae</taxon>
        <taxon>Penicillium</taxon>
        <taxon>Penicillium chrysogenum species complex</taxon>
    </lineage>
</organism>
<comment type="caution">
    <text evidence="1">The sequence shown here is derived from an EMBL/GenBank/DDBJ whole genome shotgun (WGS) entry which is preliminary data.</text>
</comment>
<reference evidence="1 2" key="1">
    <citation type="journal article" date="2023" name="IMA Fungus">
        <title>Comparative genomic study of the Penicillium genus elucidates a diverse pangenome and 15 lateral gene transfer events.</title>
        <authorList>
            <person name="Petersen C."/>
            <person name="Sorensen T."/>
            <person name="Nielsen M.R."/>
            <person name="Sondergaard T.E."/>
            <person name="Sorensen J.L."/>
            <person name="Fitzpatrick D.A."/>
            <person name="Frisvad J.C."/>
            <person name="Nielsen K.L."/>
        </authorList>
    </citation>
    <scope>NUCLEOTIDE SEQUENCE [LARGE SCALE GENOMIC DNA]</scope>
    <source>
        <strain evidence="1 2">IBT 3361</strain>
    </source>
</reference>
<evidence type="ECO:0000313" key="1">
    <source>
        <dbReference type="EMBL" id="KAJ5264792.1"/>
    </source>
</evidence>
<dbReference type="Proteomes" id="UP001220256">
    <property type="component" value="Unassembled WGS sequence"/>
</dbReference>
<gene>
    <name evidence="1" type="ORF">N7505_007585</name>
</gene>
<evidence type="ECO:0000313" key="2">
    <source>
        <dbReference type="Proteomes" id="UP001220256"/>
    </source>
</evidence>
<name>A0ABQ8WDS8_PENCH</name>
<sequence length="79" mass="8923">MSSIQGMSFEDTIPYSATEVMGYSKLQAGSPPESMVREVVRSLRSRPNEVSEPVTYGRGDHDASESFLRFEIQDHDWPI</sequence>
<protein>
    <submittedName>
        <fullName evidence="1">Uncharacterized protein</fullName>
    </submittedName>
</protein>
<accession>A0ABQ8WDS8</accession>
<keyword evidence="2" id="KW-1185">Reference proteome</keyword>
<dbReference type="EMBL" id="JAPVEB010000004">
    <property type="protein sequence ID" value="KAJ5264792.1"/>
    <property type="molecule type" value="Genomic_DNA"/>
</dbReference>
<proteinExistence type="predicted"/>